<comment type="caution">
    <text evidence="5">The sequence shown here is derived from an EMBL/GenBank/DDBJ whole genome shotgun (WGS) entry which is preliminary data.</text>
</comment>
<dbReference type="Gene3D" id="3.10.350.10">
    <property type="entry name" value="LysM domain"/>
    <property type="match status" value="1"/>
</dbReference>
<evidence type="ECO:0000256" key="1">
    <source>
        <dbReference type="SAM" id="Coils"/>
    </source>
</evidence>
<feature type="compositionally biased region" description="Polar residues" evidence="2">
    <location>
        <begin position="355"/>
        <end position="381"/>
    </location>
</feature>
<dbReference type="Proteomes" id="UP000664554">
    <property type="component" value="Unassembled WGS sequence"/>
</dbReference>
<evidence type="ECO:0000313" key="5">
    <source>
        <dbReference type="EMBL" id="MBO1530915.1"/>
    </source>
</evidence>
<evidence type="ECO:0000313" key="6">
    <source>
        <dbReference type="Proteomes" id="UP000664554"/>
    </source>
</evidence>
<name>A0ABS3NND2_9GAMM</name>
<feature type="chain" id="PRO_5045366192" evidence="3">
    <location>
        <begin position="36"/>
        <end position="614"/>
    </location>
</feature>
<dbReference type="InterPro" id="IPR018392">
    <property type="entry name" value="LysM"/>
</dbReference>
<feature type="domain" description="LysM" evidence="4">
    <location>
        <begin position="393"/>
        <end position="449"/>
    </location>
</feature>
<keyword evidence="6" id="KW-1185">Reference proteome</keyword>
<feature type="compositionally biased region" description="Low complexity" evidence="2">
    <location>
        <begin position="305"/>
        <end position="328"/>
    </location>
</feature>
<reference evidence="5 6" key="1">
    <citation type="submission" date="2021-03" db="EMBL/GenBank/DDBJ databases">
        <authorList>
            <person name="Shang D.-D."/>
            <person name="Du Z.-J."/>
            <person name="Chen G.-J."/>
        </authorList>
    </citation>
    <scope>NUCLEOTIDE SEQUENCE [LARGE SCALE GENOMIC DNA]</scope>
    <source>
        <strain evidence="5 6">F1192</strain>
    </source>
</reference>
<dbReference type="InterPro" id="IPR057840">
    <property type="entry name" value="FimV_N"/>
</dbReference>
<feature type="region of interest" description="Disordered" evidence="2">
    <location>
        <begin position="305"/>
        <end position="391"/>
    </location>
</feature>
<feature type="compositionally biased region" description="Low complexity" evidence="2">
    <location>
        <begin position="211"/>
        <end position="222"/>
    </location>
</feature>
<feature type="compositionally biased region" description="Low complexity" evidence="2">
    <location>
        <begin position="382"/>
        <end position="391"/>
    </location>
</feature>
<feature type="signal peptide" evidence="3">
    <location>
        <begin position="1"/>
        <end position="35"/>
    </location>
</feature>
<feature type="region of interest" description="Disordered" evidence="2">
    <location>
        <begin position="476"/>
        <end position="528"/>
    </location>
</feature>
<gene>
    <name evidence="5" type="ORF">J3492_06765</name>
</gene>
<organism evidence="5 6">
    <name type="scientific">Psychrobacter coccoides</name>
    <dbReference type="NCBI Taxonomy" id="2818440"/>
    <lineage>
        <taxon>Bacteria</taxon>
        <taxon>Pseudomonadati</taxon>
        <taxon>Pseudomonadota</taxon>
        <taxon>Gammaproteobacteria</taxon>
        <taxon>Moraxellales</taxon>
        <taxon>Moraxellaceae</taxon>
        <taxon>Psychrobacter</taxon>
    </lineage>
</organism>
<feature type="coiled-coil region" evidence="1">
    <location>
        <begin position="587"/>
        <end position="614"/>
    </location>
</feature>
<feature type="region of interest" description="Disordered" evidence="2">
    <location>
        <begin position="202"/>
        <end position="278"/>
    </location>
</feature>
<protein>
    <submittedName>
        <fullName evidence="5">Peptigoglycan-binding protein LysM</fullName>
    </submittedName>
</protein>
<feature type="compositionally biased region" description="Polar residues" evidence="2">
    <location>
        <begin position="223"/>
        <end position="261"/>
    </location>
</feature>
<feature type="compositionally biased region" description="Basic residues" evidence="2">
    <location>
        <begin position="477"/>
        <end position="488"/>
    </location>
</feature>
<accession>A0ABS3NND2</accession>
<feature type="compositionally biased region" description="Low complexity" evidence="2">
    <location>
        <begin position="268"/>
        <end position="278"/>
    </location>
</feature>
<dbReference type="InterPro" id="IPR036779">
    <property type="entry name" value="LysM_dom_sf"/>
</dbReference>
<keyword evidence="3" id="KW-0732">Signal</keyword>
<dbReference type="EMBL" id="JAGBKM010000010">
    <property type="protein sequence ID" value="MBO1530915.1"/>
    <property type="molecule type" value="Genomic_DNA"/>
</dbReference>
<evidence type="ECO:0000256" key="2">
    <source>
        <dbReference type="SAM" id="MobiDB-lite"/>
    </source>
</evidence>
<evidence type="ECO:0000259" key="4">
    <source>
        <dbReference type="PROSITE" id="PS51782"/>
    </source>
</evidence>
<keyword evidence="1" id="KW-0175">Coiled coil</keyword>
<evidence type="ECO:0000256" key="3">
    <source>
        <dbReference type="SAM" id="SignalP"/>
    </source>
</evidence>
<dbReference type="Pfam" id="PF25800">
    <property type="entry name" value="FimV_N"/>
    <property type="match status" value="1"/>
</dbReference>
<dbReference type="RefSeq" id="WP_207991050.1">
    <property type="nucleotide sequence ID" value="NZ_JAGBKM010000010.1"/>
</dbReference>
<sequence>MSWHLSHRLTNIHRAVSVALVCSISSVALLSVAHAATIGHANITSAQHEPLAASISISKINAQDFQANIASSAVYQQMGLTPTASMSVRFVPTSATTGQLLINTSQPVSMPFADVVLAINDDGQRNLIPKTLLMPLGNSVPIKKSNRMITGATKPSLPEVSPSTAKPLVVKREAPPPLLFDQSISQTPVQTSSHLPKTTATKSLASMTDHPSSLPSTALPSSEMASLTVKTAQPTESTETLNNDLSGTESVNTSNVVSETATYRPDPSSTAKTSLETESSSTLASAVSADNKQLDVLSIQVTRQIQAKKQPNAKNNIKNNIKNNTKNNETVIQNQPAPVMTHTEDDKPTAAYESTVDQSTVDDAALATQQQTPPSYNSGSDATTSVASTPPVSTYTVQRNDNLWLISQQIAQQNNLDVSLVMAQIKEQNPDAFIARDADLLKKDAQLILPKYDVIPSQQSLQTAIAAQRQFYVQRSRAQKTKVHRQKKPTSSADSEAPKVAAKPIPADTKASAPQTERPERTTTTKLPQARFSILAPGRDGSADGTQAKAAAATGNGLSTDILATLKSARQRTADQAKRLAATQSTLGHYAKKLQLQNQKLAELEARLKELRNQ</sequence>
<dbReference type="PROSITE" id="PS51782">
    <property type="entry name" value="LYSM"/>
    <property type="match status" value="1"/>
</dbReference>
<dbReference type="SUPFAM" id="SSF64518">
    <property type="entry name" value="Phase 1 flagellin"/>
    <property type="match status" value="1"/>
</dbReference>
<proteinExistence type="predicted"/>